<dbReference type="Pfam" id="PF11760">
    <property type="entry name" value="CbiG_N"/>
    <property type="match status" value="1"/>
</dbReference>
<evidence type="ECO:0000259" key="1">
    <source>
        <dbReference type="Pfam" id="PF01890"/>
    </source>
</evidence>
<dbReference type="PANTHER" id="PTHR37477">
    <property type="entry name" value="COBALT-PRECORRIN-5A HYDROLASE"/>
    <property type="match status" value="1"/>
</dbReference>
<dbReference type="InterPro" id="IPR002750">
    <property type="entry name" value="CobE/GbiG_C"/>
</dbReference>
<dbReference type="EMBL" id="FPIP01000013">
    <property type="protein sequence ID" value="SFW54361.1"/>
    <property type="molecule type" value="Genomic_DNA"/>
</dbReference>
<dbReference type="SUPFAM" id="SSF159664">
    <property type="entry name" value="CobE/GbiG C-terminal domain-like"/>
    <property type="match status" value="1"/>
</dbReference>
<evidence type="ECO:0000313" key="4">
    <source>
        <dbReference type="Proteomes" id="UP000183461"/>
    </source>
</evidence>
<dbReference type="Pfam" id="PF01890">
    <property type="entry name" value="CbiG_C"/>
    <property type="match status" value="1"/>
</dbReference>
<sequence length="322" mass="34460">MNIAVFSVTENGRQLSVRIAEALGAEHRVSRYCFHKHTDDNAAVFWNMGSMVGRLFERSDAFIFVCACGIAVRAAAPYLGTKPDDPAIIVMDDGGRFVIPVLSGHIGGANHIAELLADSLGVTAVITSSEDDAGSFSLESFAAANDLIICDSKAAKEISAAVLHDEKIGFFSNYKHSGLPEELTEFGICRTGICIDTNTDLKPFDVTVNLVPKNIVLGISCKNDTSAEALENAVTSALDGIGIKRISCIAAVDEVPELCSFCEKLGIPMKKYESAELDGVEAKCEQMVLKSGGKLIIKEKEFDGISIAAAEAPVFLDFERKS</sequence>
<name>A0A1K1Q3U3_RUMFL</name>
<dbReference type="PANTHER" id="PTHR37477:SF1">
    <property type="entry name" value="COBALT-PRECORRIN-5A HYDROLASE"/>
    <property type="match status" value="1"/>
</dbReference>
<feature type="domain" description="CobE/GbiG C-terminal" evidence="1">
    <location>
        <begin position="215"/>
        <end position="288"/>
    </location>
</feature>
<organism evidence="3 4">
    <name type="scientific">Ruminococcus flavefaciens</name>
    <dbReference type="NCBI Taxonomy" id="1265"/>
    <lineage>
        <taxon>Bacteria</taxon>
        <taxon>Bacillati</taxon>
        <taxon>Bacillota</taxon>
        <taxon>Clostridia</taxon>
        <taxon>Eubacteriales</taxon>
        <taxon>Oscillospiraceae</taxon>
        <taxon>Ruminococcus</taxon>
    </lineage>
</organism>
<dbReference type="InterPro" id="IPR036518">
    <property type="entry name" value="CobE/GbiG_C_sf"/>
</dbReference>
<dbReference type="InterPro" id="IPR021744">
    <property type="entry name" value="CbiG_N"/>
</dbReference>
<evidence type="ECO:0000259" key="2">
    <source>
        <dbReference type="Pfam" id="PF11760"/>
    </source>
</evidence>
<dbReference type="GO" id="GO:0009236">
    <property type="term" value="P:cobalamin biosynthetic process"/>
    <property type="evidence" value="ECO:0007669"/>
    <property type="project" value="InterPro"/>
</dbReference>
<dbReference type="SUPFAM" id="SSF159672">
    <property type="entry name" value="CbiG N-terminal domain-like"/>
    <property type="match status" value="1"/>
</dbReference>
<dbReference type="InterPro" id="IPR038029">
    <property type="entry name" value="GbiG_N_sf"/>
</dbReference>
<evidence type="ECO:0000313" key="3">
    <source>
        <dbReference type="EMBL" id="SFW54361.1"/>
    </source>
</evidence>
<dbReference type="Gene3D" id="3.40.50.11220">
    <property type="match status" value="1"/>
</dbReference>
<proteinExistence type="predicted"/>
<dbReference type="GO" id="GO:0016787">
    <property type="term" value="F:hydrolase activity"/>
    <property type="evidence" value="ECO:0007669"/>
    <property type="project" value="UniProtKB-KW"/>
</dbReference>
<dbReference type="AlphaFoldDB" id="A0A1K1Q3U3"/>
<gene>
    <name evidence="3" type="ORF">SAMN02910280_0353</name>
</gene>
<dbReference type="InterPro" id="IPR052553">
    <property type="entry name" value="CbiG_hydrolase"/>
</dbReference>
<dbReference type="Proteomes" id="UP000183461">
    <property type="component" value="Unassembled WGS sequence"/>
</dbReference>
<reference evidence="3 4" key="1">
    <citation type="submission" date="2016-11" db="EMBL/GenBank/DDBJ databases">
        <authorList>
            <person name="Jaros S."/>
            <person name="Januszkiewicz K."/>
            <person name="Wedrychowicz H."/>
        </authorList>
    </citation>
    <scope>NUCLEOTIDE SEQUENCE [LARGE SCALE GENOMIC DNA]</scope>
    <source>
        <strain evidence="3 4">YL228</strain>
    </source>
</reference>
<accession>A0A1K1Q3U3</accession>
<feature type="domain" description="Cobalamin synthesis G N-terminal" evidence="2">
    <location>
        <begin position="51"/>
        <end position="131"/>
    </location>
</feature>
<dbReference type="RefSeq" id="WP_072301388.1">
    <property type="nucleotide sequence ID" value="NZ_FPIP01000013.1"/>
</dbReference>
<dbReference type="Gene3D" id="3.30.420.180">
    <property type="entry name" value="CobE/GbiG C-terminal domain"/>
    <property type="match status" value="1"/>
</dbReference>
<keyword evidence="3" id="KW-0378">Hydrolase</keyword>
<protein>
    <submittedName>
        <fullName evidence="3">Cobalt-precorrin 5A hydrolase</fullName>
    </submittedName>
</protein>